<dbReference type="GO" id="GO:0008168">
    <property type="term" value="F:methyltransferase activity"/>
    <property type="evidence" value="ECO:0007669"/>
    <property type="project" value="UniProtKB-KW"/>
</dbReference>
<dbReference type="Gene3D" id="3.40.50.150">
    <property type="entry name" value="Vaccinia Virus protein VP39"/>
    <property type="match status" value="1"/>
</dbReference>
<dbReference type="RefSeq" id="WP_111397807.1">
    <property type="nucleotide sequence ID" value="NZ_QKYU01000008.1"/>
</dbReference>
<dbReference type="OrthoDB" id="7348357at2"/>
<evidence type="ECO:0000313" key="2">
    <source>
        <dbReference type="EMBL" id="PZW46779.1"/>
    </source>
</evidence>
<dbReference type="SUPFAM" id="SSF53335">
    <property type="entry name" value="S-adenosyl-L-methionine-dependent methyltransferases"/>
    <property type="match status" value="1"/>
</dbReference>
<keyword evidence="2" id="KW-0489">Methyltransferase</keyword>
<keyword evidence="3" id="KW-1185">Reference proteome</keyword>
<sequence length="313" mass="34136">MTAITQSRAEGFALRTACAGLRLYFQHAPGRRGKAWVWDRIVRRYITWRSFNIEARTRFGARLEGGFPDSVHSYVYFFGVWEPAITALYRAALRPGDVVIDIGANVGLHTLLASRLVGPTGHVHAVEASPWIFQRLQRNLATNGAANVQPYNMAATATAGPVPVYLHDESNLGGTTIVAAEAAKTGTLQEAVVEGRPLPDIVPLVEITAARLIKIDVEGAEWLVVQGMRDVLPLLRPDVEILVEVNQSALEGLGGSLDAFLAIFAEAGFSAFEVANAYQGGFYIQPPPSRLVPLQRRDFEMADLVFRRTAAKG</sequence>
<dbReference type="InterPro" id="IPR006342">
    <property type="entry name" value="FkbM_mtfrase"/>
</dbReference>
<feature type="domain" description="Methyltransferase FkbM" evidence="1">
    <location>
        <begin position="101"/>
        <end position="270"/>
    </location>
</feature>
<evidence type="ECO:0000313" key="3">
    <source>
        <dbReference type="Proteomes" id="UP000249688"/>
    </source>
</evidence>
<dbReference type="EMBL" id="QKYU01000008">
    <property type="protein sequence ID" value="PZW46779.1"/>
    <property type="molecule type" value="Genomic_DNA"/>
</dbReference>
<keyword evidence="2" id="KW-0808">Transferase</keyword>
<evidence type="ECO:0000259" key="1">
    <source>
        <dbReference type="Pfam" id="PF05050"/>
    </source>
</evidence>
<name>A0A2W7KGC4_9PROT</name>
<dbReference type="InterPro" id="IPR029063">
    <property type="entry name" value="SAM-dependent_MTases_sf"/>
</dbReference>
<protein>
    <submittedName>
        <fullName evidence="2">FkbM family methyltransferase</fullName>
    </submittedName>
</protein>
<dbReference type="Pfam" id="PF05050">
    <property type="entry name" value="Methyltransf_21"/>
    <property type="match status" value="1"/>
</dbReference>
<accession>A0A2W7KGC4</accession>
<dbReference type="NCBIfam" id="TIGR01444">
    <property type="entry name" value="fkbM_fam"/>
    <property type="match status" value="1"/>
</dbReference>
<proteinExistence type="predicted"/>
<dbReference type="Proteomes" id="UP000249688">
    <property type="component" value="Unassembled WGS sequence"/>
</dbReference>
<dbReference type="PANTHER" id="PTHR34203:SF15">
    <property type="entry name" value="SLL1173 PROTEIN"/>
    <property type="match status" value="1"/>
</dbReference>
<reference evidence="2 3" key="1">
    <citation type="submission" date="2018-06" db="EMBL/GenBank/DDBJ databases">
        <title>Genomic Encyclopedia of Archaeal and Bacterial Type Strains, Phase II (KMG-II): from individual species to whole genera.</title>
        <authorList>
            <person name="Goeker M."/>
        </authorList>
    </citation>
    <scope>NUCLEOTIDE SEQUENCE [LARGE SCALE GENOMIC DNA]</scope>
    <source>
        <strain evidence="2 3">DSM 24525</strain>
    </source>
</reference>
<organism evidence="2 3">
    <name type="scientific">Humitalea rosea</name>
    <dbReference type="NCBI Taxonomy" id="990373"/>
    <lineage>
        <taxon>Bacteria</taxon>
        <taxon>Pseudomonadati</taxon>
        <taxon>Pseudomonadota</taxon>
        <taxon>Alphaproteobacteria</taxon>
        <taxon>Acetobacterales</taxon>
        <taxon>Roseomonadaceae</taxon>
        <taxon>Humitalea</taxon>
    </lineage>
</organism>
<dbReference type="PANTHER" id="PTHR34203">
    <property type="entry name" value="METHYLTRANSFERASE, FKBM FAMILY PROTEIN"/>
    <property type="match status" value="1"/>
</dbReference>
<gene>
    <name evidence="2" type="ORF">C8P66_10858</name>
</gene>
<dbReference type="InterPro" id="IPR052514">
    <property type="entry name" value="SAM-dependent_MTase"/>
</dbReference>
<dbReference type="AlphaFoldDB" id="A0A2W7KGC4"/>
<comment type="caution">
    <text evidence="2">The sequence shown here is derived from an EMBL/GenBank/DDBJ whole genome shotgun (WGS) entry which is preliminary data.</text>
</comment>
<dbReference type="GO" id="GO:0032259">
    <property type="term" value="P:methylation"/>
    <property type="evidence" value="ECO:0007669"/>
    <property type="project" value="UniProtKB-KW"/>
</dbReference>